<comment type="caution">
    <text evidence="7">Lacks conserved residue(s) required for the propagation of feature annotation.</text>
</comment>
<evidence type="ECO:0000256" key="3">
    <source>
        <dbReference type="ARBA" id="ARBA00022475"/>
    </source>
</evidence>
<proteinExistence type="inferred from homology"/>
<reference evidence="9" key="1">
    <citation type="submission" date="2023-07" db="EMBL/GenBank/DDBJ databases">
        <title>Chromosome-level genome assembly of Artemia franciscana.</title>
        <authorList>
            <person name="Jo E."/>
        </authorList>
    </citation>
    <scope>NUCLEOTIDE SEQUENCE</scope>
    <source>
        <tissue evidence="9">Whole body</tissue>
    </source>
</reference>
<gene>
    <name evidence="9" type="ORF">QYM36_000159</name>
</gene>
<dbReference type="PANTHER" id="PTHR13084:SF6">
    <property type="entry name" value="SODIUM_POTASSIUM-TRANSPORTING ATPASE SUBUNIT BETA-1-INTERACTING PROTEIN"/>
    <property type="match status" value="1"/>
</dbReference>
<comment type="subcellular location">
    <subcellularLocation>
        <location evidence="1 7">Cell membrane</location>
        <topology evidence="1 7">Multi-pass membrane protein</topology>
    </subcellularLocation>
</comment>
<dbReference type="GO" id="GO:0002028">
    <property type="term" value="P:regulation of sodium ion transport"/>
    <property type="evidence" value="ECO:0007669"/>
    <property type="project" value="UniProtKB-UniRule"/>
</dbReference>
<name>A0AA88IKR1_ARTSF</name>
<feature type="region of interest" description="Disordered" evidence="8">
    <location>
        <begin position="128"/>
        <end position="179"/>
    </location>
</feature>
<comment type="caution">
    <text evidence="9">The sequence shown here is derived from an EMBL/GenBank/DDBJ whole genome shotgun (WGS) entry which is preliminary data.</text>
</comment>
<keyword evidence="10" id="KW-1185">Reference proteome</keyword>
<protein>
    <recommendedName>
        <fullName evidence="7">Sodium/potassium-transporting ATPase subunit beta-1-interacting protein</fullName>
        <shortName evidence="7">Na(+)/K(+)-transporting ATPase subunit beta-1-interacting protein</shortName>
    </recommendedName>
</protein>
<evidence type="ECO:0000256" key="7">
    <source>
        <dbReference type="RuleBase" id="RU368041"/>
    </source>
</evidence>
<keyword evidence="3 7" id="KW-1003">Cell membrane</keyword>
<evidence type="ECO:0000313" key="10">
    <source>
        <dbReference type="Proteomes" id="UP001187531"/>
    </source>
</evidence>
<feature type="compositionally biased region" description="Polar residues" evidence="8">
    <location>
        <begin position="210"/>
        <end position="231"/>
    </location>
</feature>
<organism evidence="9 10">
    <name type="scientific">Artemia franciscana</name>
    <name type="common">Brine shrimp</name>
    <name type="synonym">Artemia sanfranciscana</name>
    <dbReference type="NCBI Taxonomy" id="6661"/>
    <lineage>
        <taxon>Eukaryota</taxon>
        <taxon>Metazoa</taxon>
        <taxon>Ecdysozoa</taxon>
        <taxon>Arthropoda</taxon>
        <taxon>Crustacea</taxon>
        <taxon>Branchiopoda</taxon>
        <taxon>Anostraca</taxon>
        <taxon>Artemiidae</taxon>
        <taxon>Artemia</taxon>
    </lineage>
</organism>
<evidence type="ECO:0000313" key="9">
    <source>
        <dbReference type="EMBL" id="KAK2725566.1"/>
    </source>
</evidence>
<dbReference type="Pfam" id="PF05640">
    <property type="entry name" value="NKAIN"/>
    <property type="match status" value="1"/>
</dbReference>
<evidence type="ECO:0000256" key="1">
    <source>
        <dbReference type="ARBA" id="ARBA00004651"/>
    </source>
</evidence>
<dbReference type="InterPro" id="IPR008516">
    <property type="entry name" value="Na/K-Atpase_Interacting"/>
</dbReference>
<evidence type="ECO:0000256" key="8">
    <source>
        <dbReference type="SAM" id="MobiDB-lite"/>
    </source>
</evidence>
<comment type="similarity">
    <text evidence="2 7">Belongs to the NKAIN family.</text>
</comment>
<evidence type="ECO:0000256" key="6">
    <source>
        <dbReference type="ARBA" id="ARBA00023136"/>
    </source>
</evidence>
<feature type="transmembrane region" description="Helical" evidence="7">
    <location>
        <begin position="15"/>
        <end position="37"/>
    </location>
</feature>
<evidence type="ECO:0000256" key="2">
    <source>
        <dbReference type="ARBA" id="ARBA00006364"/>
    </source>
</evidence>
<dbReference type="PANTHER" id="PTHR13084">
    <property type="entry name" value="T-CELL LYMPHOMA BREAKPOINT-ASSOCIATED TARGET 1-RELATED"/>
    <property type="match status" value="1"/>
</dbReference>
<dbReference type="GO" id="GO:0005886">
    <property type="term" value="C:plasma membrane"/>
    <property type="evidence" value="ECO:0007669"/>
    <property type="project" value="UniProtKB-SubCell"/>
</dbReference>
<keyword evidence="4 7" id="KW-0812">Transmembrane</keyword>
<feature type="region of interest" description="Disordered" evidence="8">
    <location>
        <begin position="191"/>
        <end position="247"/>
    </location>
</feature>
<feature type="compositionally biased region" description="Basic residues" evidence="8">
    <location>
        <begin position="143"/>
        <end position="163"/>
    </location>
</feature>
<dbReference type="Proteomes" id="UP001187531">
    <property type="component" value="Unassembled WGS sequence"/>
</dbReference>
<evidence type="ECO:0000256" key="5">
    <source>
        <dbReference type="ARBA" id="ARBA00022989"/>
    </source>
</evidence>
<sequence length="296" mass="32904">MAVDAHGFNTSRYVYLQYLVCSILWIAWNAFVTCLFLDVGSLKKVPFIYYEDDLLSFGTGIISWWEANGPGCKPVFNLGDQTQFFDPRKPPRPERVDGCYLDFWLVEIAHSAIQITLSVIPRESSPNSHIELESLEPGPMTPRRVKRRSVRSNRSSGRKKHRYVNPVTKLIDQGLDSSTSTDSNAFVRGYSAYPTSNPNGVPSLPRRSVGHSNVGYQPSRPSSIYSVSNIESEPRPPSAHSSYSNWHGQRTGVSSTFLNSANIPSTSNYGIQYGAYSGFGPGRPHFGSRQQAESAI</sequence>
<dbReference type="EMBL" id="JAVRJZ010000002">
    <property type="protein sequence ID" value="KAK2725566.1"/>
    <property type="molecule type" value="Genomic_DNA"/>
</dbReference>
<accession>A0AA88IKR1</accession>
<dbReference type="AlphaFoldDB" id="A0AA88IKR1"/>
<keyword evidence="6 7" id="KW-0472">Membrane</keyword>
<keyword evidence="5 7" id="KW-1133">Transmembrane helix</keyword>
<evidence type="ECO:0000256" key="4">
    <source>
        <dbReference type="ARBA" id="ARBA00022692"/>
    </source>
</evidence>